<dbReference type="InterPro" id="IPR050135">
    <property type="entry name" value="dGTPase-like"/>
</dbReference>
<dbReference type="AlphaFoldDB" id="A0A1X7USC8"/>
<evidence type="ECO:0000256" key="2">
    <source>
        <dbReference type="SAM" id="MobiDB-lite"/>
    </source>
</evidence>
<name>A0A1X7USC8_AMPQE</name>
<dbReference type="Gene3D" id="1.10.533.10">
    <property type="entry name" value="Death Domain, Fas"/>
    <property type="match status" value="1"/>
</dbReference>
<dbReference type="SUPFAM" id="SSF47986">
    <property type="entry name" value="DEATH domain"/>
    <property type="match status" value="1"/>
</dbReference>
<feature type="coiled-coil region" evidence="1">
    <location>
        <begin position="615"/>
        <end position="660"/>
    </location>
</feature>
<dbReference type="PANTHER" id="PTHR11373:SF4">
    <property type="entry name" value="DEOXYNUCLEOSIDE TRIPHOSPHATE TRIPHOSPHOHYDROLASE SAMHD1"/>
    <property type="match status" value="1"/>
</dbReference>
<dbReference type="GO" id="GO:0005634">
    <property type="term" value="C:nucleus"/>
    <property type="evidence" value="ECO:0007669"/>
    <property type="project" value="TreeGrafter"/>
</dbReference>
<proteinExistence type="predicted"/>
<dbReference type="eggNOG" id="KOG2681">
    <property type="taxonomic scope" value="Eukaryota"/>
</dbReference>
<sequence length="1135" mass="129216">MVYLPTTGCYSFGSQEKGLLIEKSMTILDISILRTPTIFHHVNAAAFEGQNTGPLIALQAIVLTVSSMASPGPAANTNQLQITDLAEVLRLLSRHGFSGVSYYTLGLYLGLSPATLDVITRNNEKNTESCLRECLTKWLQKADDVQKKGGPTVSSLVSALKELNDNAIADGIDAEKHPACKILADYTSNKSLIAALPQLAKFLHSEDLIKDIIHSRKGEILMIEIVKAICIDSNKLEMFAAILIKNKATMEIGKTIRREYRKVYDHHESDNDLAKKDEFHLPPSLTSRFKSMRMMLGSTFDQVEIIIGKCPPSTLDKIKNILMYYSQDLKPQVAQCDNIHDILELVRKDCSLDDIEMLKAIVNKLNIEEAKAAIQEYSEALEEFSETELSKCLNKNFSDASPLQCEKITIVVDRNTDDYTLNDVRRLSANIFHKLSPRIKLIVIRDDNSFTITCSFPLILSEQVIESALNNIDVLKENEVLRLTIGYYTVYEANKTIAPSTSPAIDSDENQKTSPTSSGLFQQLMLSLNAQLINSTEEDEASNVANKIQPTKQLPLVPSTEEVLVFTAKSEAASAVNFDDNKELKKVLELAEGNLQKGISPMRQEMESTIFEDEREDLGKKKDEEKSQIIEALEREKKLREEMEKKLVMKNEEIEKLRAQLLSTKPLSLERQECITFEDDIYDFITIDHPLLIKIVRTEQFTRLKNIKKLGYTYHNIPRATCSRYEQSIGMYYFAGKFVKTLRKRQPELNITDSDVLCVQIAALCYNLGFGPFSHIFTDFLKEIKASRRYWKGSRANVMMFQHMIEANRLPFDEYLNNPEQDIEFIKELITGRMGPQAKIREDKVFLYEIVVNRMSGLDVNRMDYTMRDAGVLGKRINFKWRKFLSRIRVKMCPDGKRHICVIEEDLDTYNGFFADRHNLFKNLYFERKNRIVATMINRILIKCGEAELIKGSDGKKLSLIDAIKSMDTYCSLNDSIIGIIKNADVNPEVEKLIQFLENSMLFIPIGYFKNCHLPKGAQELKEEITATEDGLSEDDIIVDIADSGYERAIKESMYYISSDGTVKQWTTEWQNPPPDAFPAPWRVFYTKHNKELVAKMKRGLRKVIEERSGFVDTYDNETDIDFIPPEEDPAAPPQ</sequence>
<dbReference type="GO" id="GO:0006203">
    <property type="term" value="P:dGTP catabolic process"/>
    <property type="evidence" value="ECO:0007669"/>
    <property type="project" value="TreeGrafter"/>
</dbReference>
<dbReference type="GO" id="GO:0007165">
    <property type="term" value="P:signal transduction"/>
    <property type="evidence" value="ECO:0007669"/>
    <property type="project" value="InterPro"/>
</dbReference>
<feature type="domain" description="Death" evidence="3">
    <location>
        <begin position="99"/>
        <end position="176"/>
    </location>
</feature>
<dbReference type="SUPFAM" id="SSF109604">
    <property type="entry name" value="HD-domain/PDEase-like"/>
    <property type="match status" value="1"/>
</dbReference>
<evidence type="ECO:0000259" key="3">
    <source>
        <dbReference type="PROSITE" id="PS50017"/>
    </source>
</evidence>
<organism evidence="4">
    <name type="scientific">Amphimedon queenslandica</name>
    <name type="common">Sponge</name>
    <dbReference type="NCBI Taxonomy" id="400682"/>
    <lineage>
        <taxon>Eukaryota</taxon>
        <taxon>Metazoa</taxon>
        <taxon>Porifera</taxon>
        <taxon>Demospongiae</taxon>
        <taxon>Heteroscleromorpha</taxon>
        <taxon>Haplosclerida</taxon>
        <taxon>Niphatidae</taxon>
        <taxon>Amphimedon</taxon>
    </lineage>
</organism>
<dbReference type="InterPro" id="IPR011029">
    <property type="entry name" value="DEATH-like_dom_sf"/>
</dbReference>
<dbReference type="GO" id="GO:0008832">
    <property type="term" value="F:dGTPase activity"/>
    <property type="evidence" value="ECO:0007669"/>
    <property type="project" value="TreeGrafter"/>
</dbReference>
<feature type="region of interest" description="Disordered" evidence="2">
    <location>
        <begin position="1116"/>
        <end position="1135"/>
    </location>
</feature>
<dbReference type="PANTHER" id="PTHR11373">
    <property type="entry name" value="DEOXYNUCLEOSIDE TRIPHOSPHATE TRIPHOSPHOHYDROLASE"/>
    <property type="match status" value="1"/>
</dbReference>
<dbReference type="Gene3D" id="1.10.3210.10">
    <property type="entry name" value="Hypothetical protein af1432"/>
    <property type="match status" value="1"/>
</dbReference>
<dbReference type="InterPro" id="IPR000488">
    <property type="entry name" value="Death_dom"/>
</dbReference>
<evidence type="ECO:0000313" key="4">
    <source>
        <dbReference type="EnsemblMetazoa" id="Aqu2.1.30424_001"/>
    </source>
</evidence>
<dbReference type="CDD" id="cd01670">
    <property type="entry name" value="Death"/>
    <property type="match status" value="1"/>
</dbReference>
<keyword evidence="1" id="KW-0175">Coiled coil</keyword>
<dbReference type="InParanoid" id="A0A1X7USC8"/>
<dbReference type="OrthoDB" id="9991235at2759"/>
<dbReference type="PROSITE" id="PS50017">
    <property type="entry name" value="DEATH_DOMAIN"/>
    <property type="match status" value="1"/>
</dbReference>
<reference evidence="4" key="1">
    <citation type="submission" date="2017-05" db="UniProtKB">
        <authorList>
            <consortium name="EnsemblMetazoa"/>
        </authorList>
    </citation>
    <scope>IDENTIFICATION</scope>
</reference>
<accession>A0A1X7USC8</accession>
<dbReference type="EnsemblMetazoa" id="Aqu2.1.30424_001">
    <property type="protein sequence ID" value="Aqu2.1.30424_001"/>
    <property type="gene ID" value="Aqu2.1.30424"/>
</dbReference>
<protein>
    <recommendedName>
        <fullName evidence="3">Death domain-containing protein</fullName>
    </recommendedName>
</protein>
<evidence type="ECO:0000256" key="1">
    <source>
        <dbReference type="SAM" id="Coils"/>
    </source>
</evidence>